<evidence type="ECO:0000313" key="2">
    <source>
        <dbReference type="EMBL" id="SHN75728.1"/>
    </source>
</evidence>
<sequence>MLHRRNFCKAVAAAPVALASPMLMRSSFADEVSSIVIVSQHGLPYLPLMVMDSLQLVQKHAARLGIASLKPEFKSLGGTQSLIDALLSRQMDFGVTGVPSLCTLWDKTAGTPNEVRALSAVQSMPFMLVTNKPEIKTIKDFTSADKIAVPAIKVSSQAICLQMAAAKEWGDDQYARLDAFTITRSHPDAAVSLIAKTAEIDTHYSVAPYYYYELATSGVHNVLKSYDTLGGPGTNGVMLMSRRFHDANPKVTQAVHAALTEAEEFINKNPGDAAEIYIKTTNEKRSNQEEMTKFISDPDNIWTTTPQQTMTFAGFMHKVGTMKREPVSWKDLYMPECHELAGS</sequence>
<accession>A0A1M7TYE9</accession>
<gene>
    <name evidence="2" type="ORF">SAMN05444170_3031</name>
</gene>
<feature type="chain" id="PRO_5012071069" evidence="1">
    <location>
        <begin position="30"/>
        <end position="343"/>
    </location>
</feature>
<feature type="signal peptide" evidence="1">
    <location>
        <begin position="1"/>
        <end position="29"/>
    </location>
</feature>
<protein>
    <submittedName>
        <fullName evidence="2">NitT/TauT family transport system substrate-binding protein</fullName>
    </submittedName>
</protein>
<name>A0A1M7TYE9_9BRAD</name>
<evidence type="ECO:0000313" key="3">
    <source>
        <dbReference type="Proteomes" id="UP000184096"/>
    </source>
</evidence>
<keyword evidence="3" id="KW-1185">Reference proteome</keyword>
<dbReference type="SUPFAM" id="SSF53850">
    <property type="entry name" value="Periplasmic binding protein-like II"/>
    <property type="match status" value="1"/>
</dbReference>
<dbReference type="PANTHER" id="PTHR30024">
    <property type="entry name" value="ALIPHATIC SULFONATES-BINDING PROTEIN-RELATED"/>
    <property type="match status" value="1"/>
</dbReference>
<dbReference type="EMBL" id="LT670849">
    <property type="protein sequence ID" value="SHN75728.1"/>
    <property type="molecule type" value="Genomic_DNA"/>
</dbReference>
<dbReference type="RefSeq" id="WP_072818752.1">
    <property type="nucleotide sequence ID" value="NZ_LT670849.1"/>
</dbReference>
<reference evidence="3" key="1">
    <citation type="submission" date="2016-11" db="EMBL/GenBank/DDBJ databases">
        <authorList>
            <person name="Varghese N."/>
            <person name="Submissions S."/>
        </authorList>
    </citation>
    <scope>NUCLEOTIDE SEQUENCE [LARGE SCALE GENOMIC DNA]</scope>
    <source>
        <strain evidence="3">GAS401</strain>
    </source>
</reference>
<dbReference type="Gene3D" id="3.40.190.10">
    <property type="entry name" value="Periplasmic binding protein-like II"/>
    <property type="match status" value="2"/>
</dbReference>
<organism evidence="2 3">
    <name type="scientific">Bradyrhizobium erythrophlei</name>
    <dbReference type="NCBI Taxonomy" id="1437360"/>
    <lineage>
        <taxon>Bacteria</taxon>
        <taxon>Pseudomonadati</taxon>
        <taxon>Pseudomonadota</taxon>
        <taxon>Alphaproteobacteria</taxon>
        <taxon>Hyphomicrobiales</taxon>
        <taxon>Nitrobacteraceae</taxon>
        <taxon>Bradyrhizobium</taxon>
    </lineage>
</organism>
<dbReference type="AlphaFoldDB" id="A0A1M7TYE9"/>
<evidence type="ECO:0000256" key="1">
    <source>
        <dbReference type="SAM" id="SignalP"/>
    </source>
</evidence>
<proteinExistence type="predicted"/>
<keyword evidence="1" id="KW-0732">Signal</keyword>
<dbReference type="Proteomes" id="UP000184096">
    <property type="component" value="Chromosome I"/>
</dbReference>
<dbReference type="PANTHER" id="PTHR30024:SF2">
    <property type="entry name" value="ABC TRANSPORTER SUBSTRATE-BINDING PROTEIN"/>
    <property type="match status" value="1"/>
</dbReference>